<proteinExistence type="predicted"/>
<dbReference type="AlphaFoldDB" id="A0A9N8WEB6"/>
<feature type="compositionally biased region" description="Polar residues" evidence="1">
    <location>
        <begin position="227"/>
        <end position="240"/>
    </location>
</feature>
<evidence type="ECO:0000313" key="2">
    <source>
        <dbReference type="EMBL" id="CAG8484390.1"/>
    </source>
</evidence>
<accession>A0A9N8WEB6</accession>
<name>A0A9N8WEB6_9GLOM</name>
<evidence type="ECO:0000256" key="1">
    <source>
        <dbReference type="SAM" id="MobiDB-lite"/>
    </source>
</evidence>
<organism evidence="2 3">
    <name type="scientific">Racocetra fulgida</name>
    <dbReference type="NCBI Taxonomy" id="60492"/>
    <lineage>
        <taxon>Eukaryota</taxon>
        <taxon>Fungi</taxon>
        <taxon>Fungi incertae sedis</taxon>
        <taxon>Mucoromycota</taxon>
        <taxon>Glomeromycotina</taxon>
        <taxon>Glomeromycetes</taxon>
        <taxon>Diversisporales</taxon>
        <taxon>Gigasporaceae</taxon>
        <taxon>Racocetra</taxon>
    </lineage>
</organism>
<evidence type="ECO:0000313" key="3">
    <source>
        <dbReference type="Proteomes" id="UP000789396"/>
    </source>
</evidence>
<reference evidence="2" key="1">
    <citation type="submission" date="2021-06" db="EMBL/GenBank/DDBJ databases">
        <authorList>
            <person name="Kallberg Y."/>
            <person name="Tangrot J."/>
            <person name="Rosling A."/>
        </authorList>
    </citation>
    <scope>NUCLEOTIDE SEQUENCE</scope>
    <source>
        <strain evidence="2">IN212</strain>
    </source>
</reference>
<feature type="compositionally biased region" description="Low complexity" evidence="1">
    <location>
        <begin position="206"/>
        <end position="226"/>
    </location>
</feature>
<dbReference type="EMBL" id="CAJVPZ010001103">
    <property type="protein sequence ID" value="CAG8484390.1"/>
    <property type="molecule type" value="Genomic_DNA"/>
</dbReference>
<comment type="caution">
    <text evidence="2">The sequence shown here is derived from an EMBL/GenBank/DDBJ whole genome shotgun (WGS) entry which is preliminary data.</text>
</comment>
<sequence length="350" mass="40925">MPLKSLKYGQQLLRNFRTYKARQRRKQENSNFTSNEMNNIDKVWGNEMMVDQEIIRSSIGTRDEENRVKYVDKNFYLNSNELKSDDMNIDKDFWSENVEMSNIENEGSEKPTENDANNANNANNERLILDVMIPLYEKILKIMENENIDINSIISLCGNGNFDFYQDQKLNGDCGKSTDYFCAEGYKEWNNFNMNFEHAETDSAHNPNNQLQNNNPDLQNNQNNLNSFGQESSTKSIPIFKDTNNNGNNGFYFPKYHKINHYNETNDKSRLKENYIDASEPVTISFPSHQPHQHPDKNPNGFWSVGDSVLTFNTWAPWKDKDEFDYELDKLLKKYKAEVTHRFTMDGVIS</sequence>
<dbReference type="Proteomes" id="UP000789396">
    <property type="component" value="Unassembled WGS sequence"/>
</dbReference>
<dbReference type="OrthoDB" id="2374727at2759"/>
<gene>
    <name evidence="2" type="ORF">RFULGI_LOCUS1687</name>
</gene>
<feature type="region of interest" description="Disordered" evidence="1">
    <location>
        <begin position="200"/>
        <end position="240"/>
    </location>
</feature>
<protein>
    <submittedName>
        <fullName evidence="2">16033_t:CDS:1</fullName>
    </submittedName>
</protein>
<keyword evidence="3" id="KW-1185">Reference proteome</keyword>